<protein>
    <submittedName>
        <fullName evidence="2">Uncharacterized protein</fullName>
    </submittedName>
</protein>
<sequence>MVVLITRLPLVSPFVGVGVLFVGVVVVGGGGVSKYQQGAAIMERGLGCALGLASSRVPYTVDDVEKEKGGNGWSGEWGSEESLTVTVRLLSFRTNLLGIVLAVESARAKSGRAS</sequence>
<accession>A0AAV4BPI6</accession>
<reference evidence="2 3" key="1">
    <citation type="journal article" date="2021" name="Elife">
        <title>Chloroplast acquisition without the gene transfer in kleptoplastic sea slugs, Plakobranchus ocellatus.</title>
        <authorList>
            <person name="Maeda T."/>
            <person name="Takahashi S."/>
            <person name="Yoshida T."/>
            <person name="Shimamura S."/>
            <person name="Takaki Y."/>
            <person name="Nagai Y."/>
            <person name="Toyoda A."/>
            <person name="Suzuki Y."/>
            <person name="Arimoto A."/>
            <person name="Ishii H."/>
            <person name="Satoh N."/>
            <person name="Nishiyama T."/>
            <person name="Hasebe M."/>
            <person name="Maruyama T."/>
            <person name="Minagawa J."/>
            <person name="Obokata J."/>
            <person name="Shigenobu S."/>
        </authorList>
    </citation>
    <scope>NUCLEOTIDE SEQUENCE [LARGE SCALE GENOMIC DNA]</scope>
</reference>
<name>A0AAV4BPI6_9GAST</name>
<evidence type="ECO:0000313" key="2">
    <source>
        <dbReference type="EMBL" id="GFO21267.1"/>
    </source>
</evidence>
<dbReference type="Proteomes" id="UP000735302">
    <property type="component" value="Unassembled WGS sequence"/>
</dbReference>
<keyword evidence="1" id="KW-0812">Transmembrane</keyword>
<dbReference type="AlphaFoldDB" id="A0AAV4BPI6"/>
<keyword evidence="1" id="KW-1133">Transmembrane helix</keyword>
<proteinExistence type="predicted"/>
<dbReference type="EMBL" id="BLXT01005251">
    <property type="protein sequence ID" value="GFO21267.1"/>
    <property type="molecule type" value="Genomic_DNA"/>
</dbReference>
<gene>
    <name evidence="2" type="ORF">PoB_004777200</name>
</gene>
<keyword evidence="1" id="KW-0472">Membrane</keyword>
<feature type="transmembrane region" description="Helical" evidence="1">
    <location>
        <begin position="12"/>
        <end position="32"/>
    </location>
</feature>
<evidence type="ECO:0000313" key="3">
    <source>
        <dbReference type="Proteomes" id="UP000735302"/>
    </source>
</evidence>
<organism evidence="2 3">
    <name type="scientific">Plakobranchus ocellatus</name>
    <dbReference type="NCBI Taxonomy" id="259542"/>
    <lineage>
        <taxon>Eukaryota</taxon>
        <taxon>Metazoa</taxon>
        <taxon>Spiralia</taxon>
        <taxon>Lophotrochozoa</taxon>
        <taxon>Mollusca</taxon>
        <taxon>Gastropoda</taxon>
        <taxon>Heterobranchia</taxon>
        <taxon>Euthyneura</taxon>
        <taxon>Panpulmonata</taxon>
        <taxon>Sacoglossa</taxon>
        <taxon>Placobranchoidea</taxon>
        <taxon>Plakobranchidae</taxon>
        <taxon>Plakobranchus</taxon>
    </lineage>
</organism>
<evidence type="ECO:0000256" key="1">
    <source>
        <dbReference type="SAM" id="Phobius"/>
    </source>
</evidence>
<keyword evidence="3" id="KW-1185">Reference proteome</keyword>
<comment type="caution">
    <text evidence="2">The sequence shown here is derived from an EMBL/GenBank/DDBJ whole genome shotgun (WGS) entry which is preliminary data.</text>
</comment>